<evidence type="ECO:0000256" key="1">
    <source>
        <dbReference type="ARBA" id="ARBA00022801"/>
    </source>
</evidence>
<dbReference type="SUPFAM" id="SSF51445">
    <property type="entry name" value="(Trans)glycosidases"/>
    <property type="match status" value="1"/>
</dbReference>
<evidence type="ECO:0000259" key="3">
    <source>
        <dbReference type="SMART" id="SM00642"/>
    </source>
</evidence>
<feature type="domain" description="Glycosyl hydrolase family 13 catalytic" evidence="3">
    <location>
        <begin position="133"/>
        <end position="512"/>
    </location>
</feature>
<gene>
    <name evidence="4" type="ORF">C7378_0283</name>
</gene>
<dbReference type="Pfam" id="PF09087">
    <property type="entry name" value="Cyc-maltodext_N"/>
    <property type="match status" value="1"/>
</dbReference>
<dbReference type="SMART" id="SM00642">
    <property type="entry name" value="Aamy"/>
    <property type="match status" value="1"/>
</dbReference>
<dbReference type="Gene3D" id="3.20.20.80">
    <property type="entry name" value="Glycosidases"/>
    <property type="match status" value="1"/>
</dbReference>
<dbReference type="Gene3D" id="2.60.40.10">
    <property type="entry name" value="Immunoglobulins"/>
    <property type="match status" value="1"/>
</dbReference>
<dbReference type="SUPFAM" id="SSF81296">
    <property type="entry name" value="E set domains"/>
    <property type="match status" value="1"/>
</dbReference>
<evidence type="ECO:0000313" key="5">
    <source>
        <dbReference type="Proteomes" id="UP000295210"/>
    </source>
</evidence>
<comment type="caution">
    <text evidence="4">The sequence shown here is derived from an EMBL/GenBank/DDBJ whole genome shotgun (WGS) entry which is preliminary data.</text>
</comment>
<accession>A0A4R1LAH9</accession>
<dbReference type="GO" id="GO:0005975">
    <property type="term" value="P:carbohydrate metabolic process"/>
    <property type="evidence" value="ECO:0007669"/>
    <property type="project" value="InterPro"/>
</dbReference>
<dbReference type="InterPro" id="IPR015171">
    <property type="entry name" value="Cyc-maltodext_N"/>
</dbReference>
<keyword evidence="2 4" id="KW-0326">Glycosidase</keyword>
<dbReference type="EMBL" id="SMGK01000001">
    <property type="protein sequence ID" value="TCK75302.1"/>
    <property type="molecule type" value="Genomic_DNA"/>
</dbReference>
<name>A0A4R1LAH9_9BACT</name>
<keyword evidence="5" id="KW-1185">Reference proteome</keyword>
<dbReference type="GO" id="GO:0016798">
    <property type="term" value="F:hydrolase activity, acting on glycosyl bonds"/>
    <property type="evidence" value="ECO:0007669"/>
    <property type="project" value="UniProtKB-KW"/>
</dbReference>
<dbReference type="Pfam" id="PF00128">
    <property type="entry name" value="Alpha-amylase"/>
    <property type="match status" value="1"/>
</dbReference>
<dbReference type="InterPro" id="IPR013783">
    <property type="entry name" value="Ig-like_fold"/>
</dbReference>
<dbReference type="InterPro" id="IPR014756">
    <property type="entry name" value="Ig_E-set"/>
</dbReference>
<proteinExistence type="predicted"/>
<dbReference type="Proteomes" id="UP000295210">
    <property type="component" value="Unassembled WGS sequence"/>
</dbReference>
<sequence length="587" mass="65610">MRVIPSALRCLLLALLLLPSAALLFGERPAIDSIDPPDWFIQLPDPMLLIHGTGLDRAKLSIQAHGVEVERTRVSPNGHWAFLWLKTTAAKPQMIDIVATNGDGRAAHPFRLKPRTEPAGAHRGFDPSDVIYLVMTDRFADGDPASNRPASSPDGYDRKKVRGWHGGDFAGIEQHIDYLQSLGVTAIWTTPVYDNGAMPESYHGYAATNYYAIDSHFGTLDEYKKLSASLHAHGIKLIIDLVPNHIGVQHPWVLDPPTPNWFHGTLANHPKLGGPNFNYDRDIYNLIDPHATAASKSLLADSWFTDAMPDMNQENPLVSQYLIQNALWWVETAQLDAIRLDTFQWVGRPFWHDYHAALHAAFPHLTTVGEVLYRDPVLTSFFAGGREHEGIDTGLDTPFDYPVFFAIRDVLAHDKPMTELSAILRQDSLYPHPDRLVQFFGNHDQTRFFTEAHGSLPRLKEALGLMATLRGTPELYSGDEIAMPGGEAQTTAGTFPVAFPPMGLARRRLLFRPPRALRISSLRLPGPLLCWPLARVILSCKAPPRRISSRMTPRWFSRAPPALRDATPACRKMRFFLSSTRARPHAL</sequence>
<dbReference type="InterPro" id="IPR017853">
    <property type="entry name" value="GH"/>
</dbReference>
<evidence type="ECO:0000313" key="4">
    <source>
        <dbReference type="EMBL" id="TCK75302.1"/>
    </source>
</evidence>
<dbReference type="OrthoDB" id="9805159at2"/>
<dbReference type="AlphaFoldDB" id="A0A4R1LAH9"/>
<protein>
    <submittedName>
        <fullName evidence="4">Glycosidase</fullName>
    </submittedName>
</protein>
<organism evidence="4 5">
    <name type="scientific">Acidipila rosea</name>
    <dbReference type="NCBI Taxonomy" id="768535"/>
    <lineage>
        <taxon>Bacteria</taxon>
        <taxon>Pseudomonadati</taxon>
        <taxon>Acidobacteriota</taxon>
        <taxon>Terriglobia</taxon>
        <taxon>Terriglobales</taxon>
        <taxon>Acidobacteriaceae</taxon>
        <taxon>Acidipila</taxon>
    </lineage>
</organism>
<reference evidence="4 5" key="1">
    <citation type="submission" date="2019-03" db="EMBL/GenBank/DDBJ databases">
        <title>Genomic Encyclopedia of Type Strains, Phase IV (KMG-IV): sequencing the most valuable type-strain genomes for metagenomic binning, comparative biology and taxonomic classification.</title>
        <authorList>
            <person name="Goeker M."/>
        </authorList>
    </citation>
    <scope>NUCLEOTIDE SEQUENCE [LARGE SCALE GENOMIC DNA]</scope>
    <source>
        <strain evidence="4 5">DSM 103428</strain>
    </source>
</reference>
<dbReference type="RefSeq" id="WP_131990954.1">
    <property type="nucleotide sequence ID" value="NZ_SMGK01000001.1"/>
</dbReference>
<dbReference type="InterPro" id="IPR006047">
    <property type="entry name" value="GH13_cat_dom"/>
</dbReference>
<dbReference type="PANTHER" id="PTHR10357">
    <property type="entry name" value="ALPHA-AMYLASE FAMILY MEMBER"/>
    <property type="match status" value="1"/>
</dbReference>
<dbReference type="PANTHER" id="PTHR10357:SF210">
    <property type="entry name" value="MALTODEXTRIN GLUCOSIDASE"/>
    <property type="match status" value="1"/>
</dbReference>
<evidence type="ECO:0000256" key="2">
    <source>
        <dbReference type="ARBA" id="ARBA00023295"/>
    </source>
</evidence>
<keyword evidence="1" id="KW-0378">Hydrolase</keyword>